<reference evidence="1" key="1">
    <citation type="submission" date="2008-06" db="EMBL/GenBank/DDBJ databases">
        <title>Complete sequence of Chlorobaculum parvum NCIB 8327.</title>
        <authorList>
            <consortium name="US DOE Joint Genome Institute"/>
            <person name="Lucas S."/>
            <person name="Copeland A."/>
            <person name="Lapidus A."/>
            <person name="Glavina del Rio T."/>
            <person name="Dalin E."/>
            <person name="Tice H."/>
            <person name="Bruce D."/>
            <person name="Goodwin L."/>
            <person name="Pitluck S."/>
            <person name="Schmutz J."/>
            <person name="Larimer F."/>
            <person name="Land M."/>
            <person name="Hauser L."/>
            <person name="Kyrpides N."/>
            <person name="Mikhailova N."/>
            <person name="Zhao F."/>
            <person name="Li T."/>
            <person name="Liu Z."/>
            <person name="Overmann J."/>
            <person name="Bryant D.A."/>
            <person name="Richardson P."/>
        </authorList>
    </citation>
    <scope>NUCLEOTIDE SEQUENCE [LARGE SCALE GENOMIC DNA]</scope>
    <source>
        <strain evidence="1">NCIB 8327</strain>
    </source>
</reference>
<accession>B3QPE1</accession>
<gene>
    <name evidence="1" type="ordered locus">Cpar_1394</name>
</gene>
<dbReference type="EMBL" id="CP001099">
    <property type="protein sequence ID" value="ACF11794.1"/>
    <property type="molecule type" value="Genomic_DNA"/>
</dbReference>
<proteinExistence type="predicted"/>
<evidence type="ECO:0000313" key="2">
    <source>
        <dbReference type="Proteomes" id="UP000008811"/>
    </source>
</evidence>
<protein>
    <submittedName>
        <fullName evidence="1">Uncharacterized protein</fullName>
    </submittedName>
</protein>
<dbReference type="Proteomes" id="UP000008811">
    <property type="component" value="Chromosome"/>
</dbReference>
<dbReference type="KEGG" id="cpc:Cpar_1394"/>
<dbReference type="HOGENOM" id="CLU_1944896_0_0_10"/>
<organism evidence="1 2">
    <name type="scientific">Chlorobaculum parvum (strain DSM 263 / NCIMB 8327)</name>
    <name type="common">Chlorobium vibrioforme subsp. thiosulfatophilum</name>
    <dbReference type="NCBI Taxonomy" id="517417"/>
    <lineage>
        <taxon>Bacteria</taxon>
        <taxon>Pseudomonadati</taxon>
        <taxon>Chlorobiota</taxon>
        <taxon>Chlorobiia</taxon>
        <taxon>Chlorobiales</taxon>
        <taxon>Chlorobiaceae</taxon>
        <taxon>Chlorobaculum</taxon>
    </lineage>
</organism>
<dbReference type="RefSeq" id="WP_012502627.1">
    <property type="nucleotide sequence ID" value="NC_011027.1"/>
</dbReference>
<dbReference type="OrthoDB" id="799013at2"/>
<dbReference type="AlphaFoldDB" id="B3QPE1"/>
<keyword evidence="2" id="KW-1185">Reference proteome</keyword>
<sequence>MEQSAKNSIIRFKYLYRDGGNYKKWGFADFENPEGLELGEINRRLESCFDMKCLFNAKQAELPEVFLFEEDEYSVNADDHCLHEYDSIEAVDASREDIDLQDRTIGAFVKHVEKCWKNGWKVFDPNDIW</sequence>
<evidence type="ECO:0000313" key="1">
    <source>
        <dbReference type="EMBL" id="ACF11794.1"/>
    </source>
</evidence>
<name>B3QPE1_CHLP8</name>